<keyword evidence="1" id="KW-1133">Transmembrane helix</keyword>
<protein>
    <submittedName>
        <fullName evidence="2">PIR Superfamily Protein</fullName>
    </submittedName>
</protein>
<dbReference type="InterPro" id="IPR008780">
    <property type="entry name" value="Plasmodium_Vir"/>
</dbReference>
<accession>A0A1A8WKM8</accession>
<proteinExistence type="predicted"/>
<evidence type="ECO:0000313" key="2">
    <source>
        <dbReference type="EMBL" id="SBS93520.1"/>
    </source>
</evidence>
<dbReference type="Proteomes" id="UP000078560">
    <property type="component" value="Unassembled WGS sequence"/>
</dbReference>
<keyword evidence="1" id="KW-0812">Transmembrane</keyword>
<dbReference type="EMBL" id="FLQU01001552">
    <property type="protein sequence ID" value="SBS93520.1"/>
    <property type="molecule type" value="Genomic_DNA"/>
</dbReference>
<feature type="transmembrane region" description="Helical" evidence="1">
    <location>
        <begin position="262"/>
        <end position="283"/>
    </location>
</feature>
<organism evidence="2 3">
    <name type="scientific">Plasmodium ovale curtisi</name>
    <dbReference type="NCBI Taxonomy" id="864141"/>
    <lineage>
        <taxon>Eukaryota</taxon>
        <taxon>Sar</taxon>
        <taxon>Alveolata</taxon>
        <taxon>Apicomplexa</taxon>
        <taxon>Aconoidasida</taxon>
        <taxon>Haemosporida</taxon>
        <taxon>Plasmodiidae</taxon>
        <taxon>Plasmodium</taxon>
        <taxon>Plasmodium (Plasmodium)</taxon>
    </lineage>
</organism>
<name>A0A1A8WKM8_PLAOA</name>
<dbReference type="Pfam" id="PF05795">
    <property type="entry name" value="Plasmodium_Vir"/>
    <property type="match status" value="1"/>
</dbReference>
<keyword evidence="1" id="KW-0472">Membrane</keyword>
<evidence type="ECO:0000313" key="3">
    <source>
        <dbReference type="Proteomes" id="UP000078560"/>
    </source>
</evidence>
<sequence>MSLEVYENFCPLLKFIKLLDDKNNLEPYEGDVSLQEILKDENETLKAVGPLLIKNYSTLFRWNQIKDQSCIYLNYWLDKKKELYLKSISDVENSHWHLIEGLWNSLQDGNAYNTKCQRKYENETIYKREKRMNLMVYCNNRDYFKSRCDITRDNANQYYCTNLPKYIDKHYKIFKTDNDCLNIKNKVNDYSSYISEDCNLYDIHETFPQYDSYSGNILVNTNTRDSICKYVDNVVPKDSFERTDEEVLEASSIKSTQASAPWVSLPYVGLTLIGLFFLFLFIYRYTTLGSSLRSLIIRKKKARKFIEEQIEQDLLENTLEYETNNTDNDDYAFSYQPLQN</sequence>
<evidence type="ECO:0000256" key="1">
    <source>
        <dbReference type="SAM" id="Phobius"/>
    </source>
</evidence>
<gene>
    <name evidence="2" type="ORF">POVCU2_0081910</name>
</gene>
<dbReference type="AlphaFoldDB" id="A0A1A8WKM8"/>
<reference evidence="3" key="1">
    <citation type="submission" date="2016-05" db="EMBL/GenBank/DDBJ databases">
        <authorList>
            <person name="Naeem Raeece"/>
        </authorList>
    </citation>
    <scope>NUCLEOTIDE SEQUENCE [LARGE SCALE GENOMIC DNA]</scope>
</reference>